<evidence type="ECO:0000256" key="2">
    <source>
        <dbReference type="SAM" id="SignalP"/>
    </source>
</evidence>
<accession>A0A1C7N654</accession>
<keyword evidence="1" id="KW-0472">Membrane</keyword>
<keyword evidence="1" id="KW-1133">Transmembrane helix</keyword>
<keyword evidence="1" id="KW-0812">Transmembrane</keyword>
<reference evidence="3 4" key="1">
    <citation type="submission" date="2016-03" db="EMBL/GenBank/DDBJ databases">
        <title>Choanephora cucurbitarum.</title>
        <authorList>
            <person name="Min B."/>
            <person name="Park H."/>
            <person name="Park J.-H."/>
            <person name="Shin H.-D."/>
            <person name="Choi I.-G."/>
        </authorList>
    </citation>
    <scope>NUCLEOTIDE SEQUENCE [LARGE SCALE GENOMIC DNA]</scope>
    <source>
        <strain evidence="3 4">KUS-F28377</strain>
    </source>
</reference>
<comment type="caution">
    <text evidence="3">The sequence shown here is derived from an EMBL/GenBank/DDBJ whole genome shotgun (WGS) entry which is preliminary data.</text>
</comment>
<dbReference type="OrthoDB" id="2507140at2759"/>
<name>A0A1C7N654_9FUNG</name>
<proteinExistence type="predicted"/>
<dbReference type="EMBL" id="LUGH01000503">
    <property type="protein sequence ID" value="OBZ84498.1"/>
    <property type="molecule type" value="Genomic_DNA"/>
</dbReference>
<evidence type="ECO:0008006" key="5">
    <source>
        <dbReference type="Google" id="ProtNLM"/>
    </source>
</evidence>
<gene>
    <name evidence="3" type="ORF">A0J61_07460</name>
</gene>
<feature type="signal peptide" evidence="2">
    <location>
        <begin position="1"/>
        <end position="21"/>
    </location>
</feature>
<evidence type="ECO:0000313" key="3">
    <source>
        <dbReference type="EMBL" id="OBZ84498.1"/>
    </source>
</evidence>
<sequence length="159" mass="16448">MYTVWIISFVVAVVAVFSVHAADCAAEANFQGCKSIQETALKTCGPVDYACQCKAQNLIRQCYDLCPTYAAEASVQSGVAAGICAAVPATSSSLLPSASTSASVQSSSALLSPTVQRTASASAPSSSTTNSSSFAYRMTPFVPYALLITFLTISVVHLV</sequence>
<keyword evidence="2" id="KW-0732">Signal</keyword>
<evidence type="ECO:0000313" key="4">
    <source>
        <dbReference type="Proteomes" id="UP000093000"/>
    </source>
</evidence>
<dbReference type="AlphaFoldDB" id="A0A1C7N654"/>
<dbReference type="InParanoid" id="A0A1C7N654"/>
<evidence type="ECO:0000256" key="1">
    <source>
        <dbReference type="SAM" id="Phobius"/>
    </source>
</evidence>
<organism evidence="3 4">
    <name type="scientific">Choanephora cucurbitarum</name>
    <dbReference type="NCBI Taxonomy" id="101091"/>
    <lineage>
        <taxon>Eukaryota</taxon>
        <taxon>Fungi</taxon>
        <taxon>Fungi incertae sedis</taxon>
        <taxon>Mucoromycota</taxon>
        <taxon>Mucoromycotina</taxon>
        <taxon>Mucoromycetes</taxon>
        <taxon>Mucorales</taxon>
        <taxon>Mucorineae</taxon>
        <taxon>Choanephoraceae</taxon>
        <taxon>Choanephoroideae</taxon>
        <taxon>Choanephora</taxon>
    </lineage>
</organism>
<keyword evidence="4" id="KW-1185">Reference proteome</keyword>
<protein>
    <recommendedName>
        <fullName evidence="5">Extracellular membrane protein CFEM domain-containing protein</fullName>
    </recommendedName>
</protein>
<dbReference type="Proteomes" id="UP000093000">
    <property type="component" value="Unassembled WGS sequence"/>
</dbReference>
<feature type="chain" id="PRO_5008889503" description="Extracellular membrane protein CFEM domain-containing protein" evidence="2">
    <location>
        <begin position="22"/>
        <end position="159"/>
    </location>
</feature>
<feature type="transmembrane region" description="Helical" evidence="1">
    <location>
        <begin position="141"/>
        <end position="158"/>
    </location>
</feature>